<organism evidence="2 3">
    <name type="scientific">Immersiella caudata</name>
    <dbReference type="NCBI Taxonomy" id="314043"/>
    <lineage>
        <taxon>Eukaryota</taxon>
        <taxon>Fungi</taxon>
        <taxon>Dikarya</taxon>
        <taxon>Ascomycota</taxon>
        <taxon>Pezizomycotina</taxon>
        <taxon>Sordariomycetes</taxon>
        <taxon>Sordariomycetidae</taxon>
        <taxon>Sordariales</taxon>
        <taxon>Lasiosphaeriaceae</taxon>
        <taxon>Immersiella</taxon>
    </lineage>
</organism>
<proteinExistence type="predicted"/>
<reference evidence="2" key="1">
    <citation type="submission" date="2023-06" db="EMBL/GenBank/DDBJ databases">
        <title>Genome-scale phylogeny and comparative genomics of the fungal order Sordariales.</title>
        <authorList>
            <consortium name="Lawrence Berkeley National Laboratory"/>
            <person name="Hensen N."/>
            <person name="Bonometti L."/>
            <person name="Westerberg I."/>
            <person name="Brannstrom I.O."/>
            <person name="Guillou S."/>
            <person name="Cros-Aarteil S."/>
            <person name="Calhoun S."/>
            <person name="Haridas S."/>
            <person name="Kuo A."/>
            <person name="Mondo S."/>
            <person name="Pangilinan J."/>
            <person name="Riley R."/>
            <person name="Labutti K."/>
            <person name="Andreopoulos B."/>
            <person name="Lipzen A."/>
            <person name="Chen C."/>
            <person name="Yanf M."/>
            <person name="Daum C."/>
            <person name="Ng V."/>
            <person name="Clum A."/>
            <person name="Steindorff A."/>
            <person name="Ohm R."/>
            <person name="Martin F."/>
            <person name="Silar P."/>
            <person name="Natvig D."/>
            <person name="Lalanne C."/>
            <person name="Gautier V."/>
            <person name="Ament-Velasquez S.L."/>
            <person name="Kruys A."/>
            <person name="Hutchinson M.I."/>
            <person name="Powell A.J."/>
            <person name="Barry K."/>
            <person name="Miller A.N."/>
            <person name="Grigoriev I.V."/>
            <person name="Debuchy R."/>
            <person name="Gladieux P."/>
            <person name="Thoren M.H."/>
            <person name="Johannesson H."/>
        </authorList>
    </citation>
    <scope>NUCLEOTIDE SEQUENCE</scope>
    <source>
        <strain evidence="2">CBS 606.72</strain>
    </source>
</reference>
<keyword evidence="3" id="KW-1185">Reference proteome</keyword>
<dbReference type="EMBL" id="JAULSU010000001">
    <property type="protein sequence ID" value="KAK0633510.1"/>
    <property type="molecule type" value="Genomic_DNA"/>
</dbReference>
<gene>
    <name evidence="2" type="ORF">B0T14DRAFT_71323</name>
</gene>
<evidence type="ECO:0000313" key="2">
    <source>
        <dbReference type="EMBL" id="KAK0633510.1"/>
    </source>
</evidence>
<protein>
    <submittedName>
        <fullName evidence="2">Uncharacterized protein</fullName>
    </submittedName>
</protein>
<evidence type="ECO:0000256" key="1">
    <source>
        <dbReference type="SAM" id="MobiDB-lite"/>
    </source>
</evidence>
<comment type="caution">
    <text evidence="2">The sequence shown here is derived from an EMBL/GenBank/DDBJ whole genome shotgun (WGS) entry which is preliminary data.</text>
</comment>
<sequence length="185" mass="19889">MSTSSGASPINGHAHHSEDEHTGHISNGDQSDSDLSDVQAGDADVPRSESVDVAVSAAQMPSIALEDPSDSSDNDASHDADFDMEGSPASARSSDEAHGASIELRTAAKRKSTQALEDEFMRENPELYGLRRSSRPTQRRKVVDSDEEEEEEASDSDATPARRKAIKRRRVERSLPGGLRPCSSS</sequence>
<evidence type="ECO:0000313" key="3">
    <source>
        <dbReference type="Proteomes" id="UP001175000"/>
    </source>
</evidence>
<dbReference type="AlphaFoldDB" id="A0AA39XI32"/>
<accession>A0AA39XI32</accession>
<feature type="region of interest" description="Disordered" evidence="1">
    <location>
        <begin position="1"/>
        <end position="185"/>
    </location>
</feature>
<feature type="compositionally biased region" description="Acidic residues" evidence="1">
    <location>
        <begin position="145"/>
        <end position="155"/>
    </location>
</feature>
<feature type="compositionally biased region" description="Basic residues" evidence="1">
    <location>
        <begin position="161"/>
        <end position="171"/>
    </location>
</feature>
<name>A0AA39XI32_9PEZI</name>
<dbReference type="Proteomes" id="UP001175000">
    <property type="component" value="Unassembled WGS sequence"/>
</dbReference>